<dbReference type="AlphaFoldDB" id="A0A517WAU6"/>
<evidence type="ECO:0000313" key="4">
    <source>
        <dbReference type="Proteomes" id="UP000320722"/>
    </source>
</evidence>
<dbReference type="EMBL" id="CP036347">
    <property type="protein sequence ID" value="QDU02375.1"/>
    <property type="molecule type" value="Genomic_DNA"/>
</dbReference>
<sequence>MDVEQGCCSATSHQLRCRCSVEQKLPVIPDENRSSQEREVSRLAANQVITYVVCTQQLQSGTAFDTPQFSFQPTLHQQEILCSWLI</sequence>
<name>A0A517WAU6_9PLAN</name>
<organism evidence="2 4">
    <name type="scientific">Gimesia chilikensis</name>
    <dbReference type="NCBI Taxonomy" id="2605989"/>
    <lineage>
        <taxon>Bacteria</taxon>
        <taxon>Pseudomonadati</taxon>
        <taxon>Planctomycetota</taxon>
        <taxon>Planctomycetia</taxon>
        <taxon>Planctomycetales</taxon>
        <taxon>Planctomycetaceae</taxon>
        <taxon>Gimesia</taxon>
    </lineage>
</organism>
<dbReference type="EMBL" id="CP036266">
    <property type="protein sequence ID" value="QDT20278.1"/>
    <property type="molecule type" value="Genomic_DNA"/>
</dbReference>
<evidence type="ECO:0000313" key="1">
    <source>
        <dbReference type="EMBL" id="QDT20278.1"/>
    </source>
</evidence>
<keyword evidence="3" id="KW-1185">Reference proteome</keyword>
<dbReference type="RefSeq" id="WP_145039124.1">
    <property type="nucleotide sequence ID" value="NZ_CP036266.1"/>
</dbReference>
<evidence type="ECO:0000313" key="3">
    <source>
        <dbReference type="Proteomes" id="UP000320421"/>
    </source>
</evidence>
<accession>A0A517PLN1</accession>
<dbReference type="Proteomes" id="UP000320421">
    <property type="component" value="Chromosome"/>
</dbReference>
<proteinExistence type="predicted"/>
<reference evidence="3 4" key="1">
    <citation type="submission" date="2019-02" db="EMBL/GenBank/DDBJ databases">
        <title>Deep-cultivation of Planctomycetes and their phenomic and genomic characterization uncovers novel biology.</title>
        <authorList>
            <person name="Wiegand S."/>
            <person name="Jogler M."/>
            <person name="Boedeker C."/>
            <person name="Pinto D."/>
            <person name="Vollmers J."/>
            <person name="Rivas-Marin E."/>
            <person name="Kohn T."/>
            <person name="Peeters S.H."/>
            <person name="Heuer A."/>
            <person name="Rast P."/>
            <person name="Oberbeckmann S."/>
            <person name="Bunk B."/>
            <person name="Jeske O."/>
            <person name="Meyerdierks A."/>
            <person name="Storesund J.E."/>
            <person name="Kallscheuer N."/>
            <person name="Luecker S."/>
            <person name="Lage O.M."/>
            <person name="Pohl T."/>
            <person name="Merkel B.J."/>
            <person name="Hornburger P."/>
            <person name="Mueller R.-W."/>
            <person name="Bruemmer F."/>
            <person name="Labrenz M."/>
            <person name="Spormann A.M."/>
            <person name="Op den Camp H."/>
            <person name="Overmann J."/>
            <person name="Amann R."/>
            <person name="Jetten M.S.M."/>
            <person name="Mascher T."/>
            <person name="Medema M.H."/>
            <person name="Devos D.P."/>
            <person name="Kaster A.-K."/>
            <person name="Ovreas L."/>
            <person name="Rohde M."/>
            <person name="Galperin M.Y."/>
            <person name="Jogler C."/>
        </authorList>
    </citation>
    <scope>NUCLEOTIDE SEQUENCE [LARGE SCALE GENOMIC DNA]</scope>
    <source>
        <strain evidence="1 3">HG66A1</strain>
        <strain evidence="2 4">V6</strain>
    </source>
</reference>
<gene>
    <name evidence="1" type="ORF">HG66A1_20630</name>
    <name evidence="2" type="ORF">V6x_20770</name>
</gene>
<protein>
    <submittedName>
        <fullName evidence="2">Uncharacterized protein</fullName>
    </submittedName>
</protein>
<accession>A0A517WAU6</accession>
<evidence type="ECO:0000313" key="2">
    <source>
        <dbReference type="EMBL" id="QDU02375.1"/>
    </source>
</evidence>
<dbReference type="Proteomes" id="UP000320722">
    <property type="component" value="Chromosome"/>
</dbReference>